<dbReference type="RefSeq" id="WP_347307923.1">
    <property type="nucleotide sequence ID" value="NZ_JBAJEX010000004.1"/>
</dbReference>
<dbReference type="EMBL" id="JBAJEX010000004">
    <property type="protein sequence ID" value="MEO1766811.1"/>
    <property type="molecule type" value="Genomic_DNA"/>
</dbReference>
<keyword evidence="2" id="KW-1185">Reference proteome</keyword>
<name>A0ABV0EE46_9BURK</name>
<dbReference type="Proteomes" id="UP001482231">
    <property type="component" value="Unassembled WGS sequence"/>
</dbReference>
<protein>
    <submittedName>
        <fullName evidence="1">Uncharacterized protein</fullName>
    </submittedName>
</protein>
<comment type="caution">
    <text evidence="1">The sequence shown here is derived from an EMBL/GenBank/DDBJ whole genome shotgun (WGS) entry which is preliminary data.</text>
</comment>
<reference evidence="1 2" key="1">
    <citation type="submission" date="2024-02" db="EMBL/GenBank/DDBJ databases">
        <title>New thermophilic sulfur-oxidizing bacteria from a hot springs of the Uzon caldera (Kamchatka, Russia).</title>
        <authorList>
            <person name="Dukat A.M."/>
            <person name="Elcheninov A.G."/>
            <person name="Frolov E.N."/>
        </authorList>
    </citation>
    <scope>NUCLEOTIDE SEQUENCE [LARGE SCALE GENOMIC DNA]</scope>
    <source>
        <strain evidence="1 2">AK1</strain>
    </source>
</reference>
<evidence type="ECO:0000313" key="2">
    <source>
        <dbReference type="Proteomes" id="UP001482231"/>
    </source>
</evidence>
<proteinExistence type="predicted"/>
<evidence type="ECO:0000313" key="1">
    <source>
        <dbReference type="EMBL" id="MEO1766811.1"/>
    </source>
</evidence>
<organism evidence="1 2">
    <name type="scientific">Thiobacter aerophilum</name>
    <dbReference type="NCBI Taxonomy" id="3121275"/>
    <lineage>
        <taxon>Bacteria</taxon>
        <taxon>Pseudomonadati</taxon>
        <taxon>Pseudomonadota</taxon>
        <taxon>Betaproteobacteria</taxon>
        <taxon>Burkholderiales</taxon>
        <taxon>Thiobacteraceae</taxon>
        <taxon>Thiobacter</taxon>
    </lineage>
</organism>
<sequence>MPHEIIQLKDEEITMLRKELELLMGERELLLRIAGAAAAFVAELDTSKLPPETYEAAELLAEFLNETTEETLREALEAVKAHIVADGEEQRV</sequence>
<gene>
    <name evidence="1" type="ORF">V6E02_06245</name>
</gene>
<accession>A0ABV0EE46</accession>